<gene>
    <name evidence="2" type="ORF">ONZ51_g5696</name>
</gene>
<comment type="caution">
    <text evidence="2">The sequence shown here is derived from an EMBL/GenBank/DDBJ whole genome shotgun (WGS) entry which is preliminary data.</text>
</comment>
<evidence type="ECO:0000313" key="3">
    <source>
        <dbReference type="Proteomes" id="UP001215151"/>
    </source>
</evidence>
<organism evidence="2 3">
    <name type="scientific">Trametes cubensis</name>
    <dbReference type="NCBI Taxonomy" id="1111947"/>
    <lineage>
        <taxon>Eukaryota</taxon>
        <taxon>Fungi</taxon>
        <taxon>Dikarya</taxon>
        <taxon>Basidiomycota</taxon>
        <taxon>Agaricomycotina</taxon>
        <taxon>Agaricomycetes</taxon>
        <taxon>Polyporales</taxon>
        <taxon>Polyporaceae</taxon>
        <taxon>Trametes</taxon>
    </lineage>
</organism>
<dbReference type="InterPro" id="IPR025533">
    <property type="entry name" value="DUF4419"/>
</dbReference>
<dbReference type="PANTHER" id="PTHR31252">
    <property type="entry name" value="DUF4419 DOMAIN-CONTAINING PROTEIN"/>
    <property type="match status" value="1"/>
</dbReference>
<evidence type="ECO:0000313" key="2">
    <source>
        <dbReference type="EMBL" id="KAJ8481901.1"/>
    </source>
</evidence>
<dbReference type="PANTHER" id="PTHR31252:SF11">
    <property type="entry name" value="DUF4419 DOMAIN-CONTAINING PROTEIN"/>
    <property type="match status" value="1"/>
</dbReference>
<keyword evidence="3" id="KW-1185">Reference proteome</keyword>
<protein>
    <submittedName>
        <fullName evidence="2">Uncharacterized protein</fullName>
    </submittedName>
</protein>
<dbReference type="EMBL" id="JAPEVG010000126">
    <property type="protein sequence ID" value="KAJ8481901.1"/>
    <property type="molecule type" value="Genomic_DNA"/>
</dbReference>
<evidence type="ECO:0000256" key="1">
    <source>
        <dbReference type="SAM" id="MobiDB-lite"/>
    </source>
</evidence>
<dbReference type="Pfam" id="PF14388">
    <property type="entry name" value="DUF4419"/>
    <property type="match status" value="1"/>
</dbReference>
<sequence>MPITTTCGSGIPDDVWLAILTQLCFYVNAHAEELRHYFVAHEGKKELIVQASGTRYTVDFGALSRQMTKKIHENVLDSTLVDWILPDFTTTTVKDTTICSVVMMSTLKAYFEYTMDIVCGIPYVTLEGTKADWEKLVKRLNRLYEMGDEPSVWAEMLRPILRRFVSAFDGEPDVQFWEHVLLHQQEMCGQDDITGWLTAFCVWDHRGKWKAGKLPETIPRLIPEKTVSKSGLRGRLSKVIRRLSSSSSRTSASAAVEQEQEQQQDDRPHGSVLTRGHSWALYTLDGVKYFTVPIGMIPAGYCEVDVKVVDNGERVDCLMVAGHVAVKATATSGKGARDTLSPAPQWFIFEKR</sequence>
<feature type="region of interest" description="Disordered" evidence="1">
    <location>
        <begin position="243"/>
        <end position="272"/>
    </location>
</feature>
<dbReference type="Gene3D" id="1.20.120.1060">
    <property type="match status" value="1"/>
</dbReference>
<name>A0AAD7XBA3_9APHY</name>
<reference evidence="2" key="1">
    <citation type="submission" date="2022-11" db="EMBL/GenBank/DDBJ databases">
        <title>Genome Sequence of Cubamyces cubensis.</title>
        <authorList>
            <person name="Buettner E."/>
        </authorList>
    </citation>
    <scope>NUCLEOTIDE SEQUENCE</scope>
    <source>
        <strain evidence="2">MPL-01</strain>
    </source>
</reference>
<accession>A0AAD7XBA3</accession>
<feature type="compositionally biased region" description="Low complexity" evidence="1">
    <location>
        <begin position="243"/>
        <end position="257"/>
    </location>
</feature>
<dbReference type="AlphaFoldDB" id="A0AAD7XBA3"/>
<dbReference type="Proteomes" id="UP001215151">
    <property type="component" value="Unassembled WGS sequence"/>
</dbReference>
<proteinExistence type="predicted"/>